<dbReference type="Proteomes" id="UP000245250">
    <property type="component" value="Chromosome"/>
</dbReference>
<feature type="domain" description="Peptidase M16 C-terminal" evidence="10">
    <location>
        <begin position="711"/>
        <end position="889"/>
    </location>
</feature>
<protein>
    <submittedName>
        <fullName evidence="11">Insulinase family protein</fullName>
    </submittedName>
</protein>
<dbReference type="InterPro" id="IPR050626">
    <property type="entry name" value="Peptidase_M16"/>
</dbReference>
<gene>
    <name evidence="11" type="ORF">HYN56_20190</name>
</gene>
<comment type="similarity">
    <text evidence="2 8">Belongs to the peptidase M16 family.</text>
</comment>
<evidence type="ECO:0000256" key="7">
    <source>
        <dbReference type="ARBA" id="ARBA00023049"/>
    </source>
</evidence>
<dbReference type="GO" id="GO:0046872">
    <property type="term" value="F:metal ion binding"/>
    <property type="evidence" value="ECO:0007669"/>
    <property type="project" value="UniProtKB-KW"/>
</dbReference>
<dbReference type="InterPro" id="IPR001431">
    <property type="entry name" value="Pept_M16_Zn_BS"/>
</dbReference>
<reference evidence="11 12" key="1">
    <citation type="submission" date="2018-05" db="EMBL/GenBank/DDBJ databases">
        <title>Genome sequencing of Flavobacterium sp. HYN0056.</title>
        <authorList>
            <person name="Yi H."/>
            <person name="Baek C."/>
        </authorList>
    </citation>
    <scope>NUCLEOTIDE SEQUENCE [LARGE SCALE GENOMIC DNA]</scope>
    <source>
        <strain evidence="11 12">HYN0056</strain>
    </source>
</reference>
<evidence type="ECO:0000313" key="11">
    <source>
        <dbReference type="EMBL" id="AWK06418.1"/>
    </source>
</evidence>
<dbReference type="KEGG" id="fcr:HYN56_20190"/>
<keyword evidence="3" id="KW-0645">Protease</keyword>
<feature type="domain" description="Peptidase M16 N-terminal" evidence="9">
    <location>
        <begin position="88"/>
        <end position="194"/>
    </location>
</feature>
<dbReference type="EMBL" id="CP029255">
    <property type="protein sequence ID" value="AWK06418.1"/>
    <property type="molecule type" value="Genomic_DNA"/>
</dbReference>
<keyword evidence="7" id="KW-0482">Metalloprotease</keyword>
<dbReference type="Pfam" id="PF05193">
    <property type="entry name" value="Peptidase_M16_C"/>
    <property type="match status" value="2"/>
</dbReference>
<keyword evidence="5" id="KW-0378">Hydrolase</keyword>
<evidence type="ECO:0000256" key="2">
    <source>
        <dbReference type="ARBA" id="ARBA00007261"/>
    </source>
</evidence>
<dbReference type="OrthoDB" id="9811314at2"/>
<evidence type="ECO:0000313" key="12">
    <source>
        <dbReference type="Proteomes" id="UP000245250"/>
    </source>
</evidence>
<keyword evidence="4" id="KW-0479">Metal-binding</keyword>
<dbReference type="InterPro" id="IPR007863">
    <property type="entry name" value="Peptidase_M16_C"/>
</dbReference>
<sequence>MKIRVFAKANPLNPRTNQPKNKMYQMKIFQLKYWLFVLLIGLKSVAQFSTTIPLDKNVVSGKLKNGMKYYVLHNEFPKDRVCFYFAQNVGAILENDDQNGLAHFLEHMAFNGTKNFEGKGIIDMLEKKGVRFGADINAYTAQDQTVYNLSNVPATDSKLIDSCLLALHDWSGFLSLKDSEIDAERGVIREEWRTRRDSDFRLRLETDKTLYKGSKYAKRDVIGDLNIINNFDYQVLRDYYKKWYRPDLQAVIVVGDIDVKEIEKKIIETFSSIEMPKNPAERYYVSIPKNKGMEYVLAKDKEAQETSIILYYKKDYDKVKNNEKIRRDLVNNLATDMMNRRYQEFIQNNETAVLKMATGPSEVSRLTNSHSLYMVPKNNKTLEGFKEMMIETERAIRYGFTQKELDRNKESVLSYYENLLQNKDKIDNDTFSEQLVEYFLKAVPFESIEAEYENIKKRLASITLSEINQAVKKLQTTDNIVMTVTGPDKSDVVYPSKEDYLKIMAEVKKMLLEKYKETDTDQPLITAELKGSKVTKETPIEGIKGAKSYVLGNGAKIVLYPTTLAKDEVLFSAYSLGGSSLIKTEDIPSSQIAVSLVESSGLGAFKSTDLKDKLNGKIANVKPYITELTEGFQGSSNQKDFETLLQLLYLYFEQPRFDKDSYARMLTGFSNSLENAANTNPKVFKDTISQLNYNHNKRVPLLNEDFLKRLSFEKASEIYKQRIQNAADFTFVFTGNLPENAIALLEKYIGSITADANKKENYVDNHLDPAPGIAKQLLVREMNVPKASVYIRFVKQFPYNYKNVFTMHILSELLSKKYLDLIREEEGGSYGVHVSNSVSRLPSDEYSMTINFDSDPAKEEKLTKIVYEQIALMQQKEAKEEDIQSVKNTVLKARAEKVLTNGFWLSSLNNMILNNETFKDDVIYKKTLNEITAADLKAFAKEFFAKPSTVEVIMKSKPQVAGPQY</sequence>
<dbReference type="PANTHER" id="PTHR43690:SF34">
    <property type="entry name" value="ZINC PROTEASE PQQL-LIKE"/>
    <property type="match status" value="1"/>
</dbReference>
<evidence type="ECO:0000256" key="1">
    <source>
        <dbReference type="ARBA" id="ARBA00001947"/>
    </source>
</evidence>
<accession>A0A2S1YRK8</accession>
<evidence type="ECO:0000256" key="4">
    <source>
        <dbReference type="ARBA" id="ARBA00022723"/>
    </source>
</evidence>
<proteinExistence type="inferred from homology"/>
<dbReference type="PROSITE" id="PS00143">
    <property type="entry name" value="INSULINASE"/>
    <property type="match status" value="1"/>
</dbReference>
<dbReference type="SUPFAM" id="SSF63411">
    <property type="entry name" value="LuxS/MPP-like metallohydrolase"/>
    <property type="match status" value="4"/>
</dbReference>
<evidence type="ECO:0000256" key="5">
    <source>
        <dbReference type="ARBA" id="ARBA00022801"/>
    </source>
</evidence>
<evidence type="ECO:0000259" key="9">
    <source>
        <dbReference type="Pfam" id="PF00675"/>
    </source>
</evidence>
<comment type="cofactor">
    <cofactor evidence="1">
        <name>Zn(2+)</name>
        <dbReference type="ChEBI" id="CHEBI:29105"/>
    </cofactor>
</comment>
<evidence type="ECO:0000259" key="10">
    <source>
        <dbReference type="Pfam" id="PF05193"/>
    </source>
</evidence>
<evidence type="ECO:0000256" key="3">
    <source>
        <dbReference type="ARBA" id="ARBA00022670"/>
    </source>
</evidence>
<dbReference type="GO" id="GO:0004222">
    <property type="term" value="F:metalloendopeptidase activity"/>
    <property type="evidence" value="ECO:0007669"/>
    <property type="project" value="InterPro"/>
</dbReference>
<keyword evidence="12" id="KW-1185">Reference proteome</keyword>
<dbReference type="Pfam" id="PF00675">
    <property type="entry name" value="Peptidase_M16"/>
    <property type="match status" value="1"/>
</dbReference>
<evidence type="ECO:0000256" key="8">
    <source>
        <dbReference type="RuleBase" id="RU004447"/>
    </source>
</evidence>
<keyword evidence="6" id="KW-0862">Zinc</keyword>
<dbReference type="PANTHER" id="PTHR43690">
    <property type="entry name" value="NARDILYSIN"/>
    <property type="match status" value="1"/>
</dbReference>
<feature type="domain" description="Peptidase M16 C-terminal" evidence="10">
    <location>
        <begin position="231"/>
        <end position="411"/>
    </location>
</feature>
<evidence type="ECO:0000256" key="6">
    <source>
        <dbReference type="ARBA" id="ARBA00022833"/>
    </source>
</evidence>
<dbReference type="GO" id="GO:0006508">
    <property type="term" value="P:proteolysis"/>
    <property type="evidence" value="ECO:0007669"/>
    <property type="project" value="UniProtKB-KW"/>
</dbReference>
<organism evidence="11 12">
    <name type="scientific">Flavobacterium crocinum</name>
    <dbReference type="NCBI Taxonomy" id="2183896"/>
    <lineage>
        <taxon>Bacteria</taxon>
        <taxon>Pseudomonadati</taxon>
        <taxon>Bacteroidota</taxon>
        <taxon>Flavobacteriia</taxon>
        <taxon>Flavobacteriales</taxon>
        <taxon>Flavobacteriaceae</taxon>
        <taxon>Flavobacterium</taxon>
    </lineage>
</organism>
<dbReference type="Gene3D" id="3.30.830.10">
    <property type="entry name" value="Metalloenzyme, LuxS/M16 peptidase-like"/>
    <property type="match status" value="4"/>
</dbReference>
<name>A0A2S1YRK8_9FLAO</name>
<dbReference type="AlphaFoldDB" id="A0A2S1YRK8"/>
<dbReference type="InterPro" id="IPR011765">
    <property type="entry name" value="Pept_M16_N"/>
</dbReference>
<dbReference type="InterPro" id="IPR011249">
    <property type="entry name" value="Metalloenz_LuxS/M16"/>
</dbReference>